<dbReference type="EMBL" id="JAMKFB020000023">
    <property type="protein sequence ID" value="KAL0158762.1"/>
    <property type="molecule type" value="Genomic_DNA"/>
</dbReference>
<evidence type="ECO:0000256" key="1">
    <source>
        <dbReference type="SAM" id="MobiDB-lite"/>
    </source>
</evidence>
<dbReference type="AlphaFoldDB" id="A0ABD0N9L0"/>
<evidence type="ECO:0000313" key="3">
    <source>
        <dbReference type="EMBL" id="KAL0158762.1"/>
    </source>
</evidence>
<keyword evidence="4" id="KW-1185">Reference proteome</keyword>
<proteinExistence type="predicted"/>
<feature type="region of interest" description="Disordered" evidence="1">
    <location>
        <begin position="26"/>
        <end position="55"/>
    </location>
</feature>
<feature type="chain" id="PRO_5044762812" evidence="2">
    <location>
        <begin position="24"/>
        <end position="71"/>
    </location>
</feature>
<feature type="compositionally biased region" description="Acidic residues" evidence="1">
    <location>
        <begin position="30"/>
        <end position="39"/>
    </location>
</feature>
<gene>
    <name evidence="3" type="ORF">M9458_046838</name>
</gene>
<protein>
    <submittedName>
        <fullName evidence="3">Uncharacterized protein</fullName>
    </submittedName>
</protein>
<keyword evidence="2" id="KW-0732">Signal</keyword>
<feature type="non-terminal residue" evidence="3">
    <location>
        <position position="71"/>
    </location>
</feature>
<reference evidence="3 4" key="1">
    <citation type="submission" date="2024-05" db="EMBL/GenBank/DDBJ databases">
        <title>Genome sequencing and assembly of Indian major carp, Cirrhinus mrigala (Hamilton, 1822).</title>
        <authorList>
            <person name="Mohindra V."/>
            <person name="Chowdhury L.M."/>
            <person name="Lal K."/>
            <person name="Jena J.K."/>
        </authorList>
    </citation>
    <scope>NUCLEOTIDE SEQUENCE [LARGE SCALE GENOMIC DNA]</scope>
    <source>
        <strain evidence="3">CM1030</strain>
        <tissue evidence="3">Blood</tissue>
    </source>
</reference>
<name>A0ABD0N9L0_CIRMR</name>
<feature type="signal peptide" evidence="2">
    <location>
        <begin position="1"/>
        <end position="23"/>
    </location>
</feature>
<evidence type="ECO:0000313" key="4">
    <source>
        <dbReference type="Proteomes" id="UP001529510"/>
    </source>
</evidence>
<dbReference type="Proteomes" id="UP001529510">
    <property type="component" value="Unassembled WGS sequence"/>
</dbReference>
<organism evidence="3 4">
    <name type="scientific">Cirrhinus mrigala</name>
    <name type="common">Mrigala</name>
    <dbReference type="NCBI Taxonomy" id="683832"/>
    <lineage>
        <taxon>Eukaryota</taxon>
        <taxon>Metazoa</taxon>
        <taxon>Chordata</taxon>
        <taxon>Craniata</taxon>
        <taxon>Vertebrata</taxon>
        <taxon>Euteleostomi</taxon>
        <taxon>Actinopterygii</taxon>
        <taxon>Neopterygii</taxon>
        <taxon>Teleostei</taxon>
        <taxon>Ostariophysi</taxon>
        <taxon>Cypriniformes</taxon>
        <taxon>Cyprinidae</taxon>
        <taxon>Labeoninae</taxon>
        <taxon>Labeonini</taxon>
        <taxon>Cirrhinus</taxon>
    </lineage>
</organism>
<evidence type="ECO:0000256" key="2">
    <source>
        <dbReference type="SAM" id="SignalP"/>
    </source>
</evidence>
<accession>A0ABD0N9L0</accession>
<comment type="caution">
    <text evidence="3">The sequence shown here is derived from an EMBL/GenBank/DDBJ whole genome shotgun (WGS) entry which is preliminary data.</text>
</comment>
<sequence>MFGELHLPSIAFALVSPVTSICALSLQKQEEDDDEEDIDMGITEEKEEEPKEKEKLGKLQFSLDYDFSDNK</sequence>